<evidence type="ECO:0000313" key="7">
    <source>
        <dbReference type="Proteomes" id="UP000195570"/>
    </source>
</evidence>
<accession>A0A1G4I6T6</accession>
<dbReference type="VEuPathDB" id="TriTrypDB:TEOVI_000856400"/>
<reference evidence="6" key="1">
    <citation type="submission" date="2016-09" db="EMBL/GenBank/DDBJ databases">
        <authorList>
            <person name="Hebert L."/>
            <person name="Moumen B."/>
        </authorList>
    </citation>
    <scope>NUCLEOTIDE SEQUENCE [LARGE SCALE GENOMIC DNA]</scope>
    <source>
        <strain evidence="6">OVI</strain>
    </source>
</reference>
<evidence type="ECO:0000256" key="3">
    <source>
        <dbReference type="ARBA" id="ARBA00023212"/>
    </source>
</evidence>
<dbReference type="InterPro" id="IPR052410">
    <property type="entry name" value="DRC5"/>
</dbReference>
<keyword evidence="4" id="KW-0175">Coiled coil</keyword>
<keyword evidence="7" id="KW-1185">Reference proteome</keyword>
<dbReference type="Gene3D" id="3.80.10.10">
    <property type="entry name" value="Ribonuclease Inhibitor"/>
    <property type="match status" value="2"/>
</dbReference>
<sequence length="744" mass="81989">METSIGLTGEQVYGDLYHAWLKDTGKKNTDDSMKLFREVMERGFRDKQITLRKERLGANVAASLAALLHRTPLNRLDLHGNTLRDSGCETIAYLIRDMPNLTYLDLGANDIGPLGIQTLSYVLGGHKKLQTVILGSSKHDAYANRINASSAVILLEGCLRSRTLRHLDLSGSVIGQCQGRMRDFSLMAGTSSSGASFQGGALSKGAFQPTSPGSRKNAPAVSKSGYTAASFGGGGSTGAALSSGATGEDHNGLKSSGERHHRPVDVLAELISTSTTLTTLKLREVMLSTPEALRLIRAATESCSLAYIDLTGNSLTRSVGDAFGDLVRARTLMQSPSVLHTILLNDNPLMRPNAGMPAPRLFSALSSDRVVVKLHLDSCGIDDAAIEPLCEALLGSTSVLQSLHLMNNAITSRGASLLSSVLVRHTRLQDVSLEGNVIKDEGICSLARMLEVNCTLLSLNIARTWMGERGIIALGVSLVKNRKLQRLKIDHNHFTDESCESFTALLESNRSLQCCSLNGNSVGYHTVLRAEKITARNLEEFRNMERVELEKDVIHLHYQIYKVDEARVELENLRQRKAEVGRALDAFEIQHKQETGDVAKRLQDLQEMLDTCVEKENHCLSEKQRLDDELHQAYKRAEVDMELLKERLVVEAVQREKAEEDLRALKAQLEDMMNNGAGREEAKRKQLQDVNEDQRRWSAQRKEYRNAISEAAAAVAELEERIKEDSKKEGPKKSSKKGKGSKKK</sequence>
<feature type="region of interest" description="Disordered" evidence="5">
    <location>
        <begin position="239"/>
        <end position="260"/>
    </location>
</feature>
<name>A0A1G4I6T6_TRYEQ</name>
<dbReference type="InterPro" id="IPR001611">
    <property type="entry name" value="Leu-rich_rpt"/>
</dbReference>
<evidence type="ECO:0000256" key="2">
    <source>
        <dbReference type="ARBA" id="ARBA00022490"/>
    </source>
</evidence>
<evidence type="ECO:0000256" key="1">
    <source>
        <dbReference type="ARBA" id="ARBA00004245"/>
    </source>
</evidence>
<protein>
    <submittedName>
        <fullName evidence="6">Leucine-rich repeat protein (LRRP), putative</fullName>
    </submittedName>
</protein>
<evidence type="ECO:0000313" key="6">
    <source>
        <dbReference type="EMBL" id="SCU67535.1"/>
    </source>
</evidence>
<dbReference type="AlphaFoldDB" id="A0A1G4I6T6"/>
<dbReference type="PANTHER" id="PTHR24107:SF2">
    <property type="entry name" value="NLR FAMILY CARD DOMAIN CONTAINING 3"/>
    <property type="match status" value="1"/>
</dbReference>
<gene>
    <name evidence="6" type="ORF">TEOVI_000856400</name>
</gene>
<dbReference type="GeneID" id="92382498"/>
<feature type="region of interest" description="Disordered" evidence="5">
    <location>
        <begin position="678"/>
        <end position="701"/>
    </location>
</feature>
<proteinExistence type="predicted"/>
<dbReference type="SUPFAM" id="SSF52047">
    <property type="entry name" value="RNI-like"/>
    <property type="match status" value="1"/>
</dbReference>
<dbReference type="EMBL" id="CZPT02000763">
    <property type="protein sequence ID" value="SCU67535.1"/>
    <property type="molecule type" value="Genomic_DNA"/>
</dbReference>
<keyword evidence="3" id="KW-0206">Cytoskeleton</keyword>
<comment type="caution">
    <text evidence="6">The sequence shown here is derived from an EMBL/GenBank/DDBJ whole genome shotgun (WGS) entry which is preliminary data.</text>
</comment>
<dbReference type="SMART" id="SM00368">
    <property type="entry name" value="LRR_RI"/>
    <property type="match status" value="7"/>
</dbReference>
<evidence type="ECO:0000256" key="5">
    <source>
        <dbReference type="SAM" id="MobiDB-lite"/>
    </source>
</evidence>
<dbReference type="RefSeq" id="XP_067078837.1">
    <property type="nucleotide sequence ID" value="XM_067222736.1"/>
</dbReference>
<dbReference type="PANTHER" id="PTHR24107">
    <property type="entry name" value="YNEIN REGULATORY COMPLEX SUBUNIT 5"/>
    <property type="match status" value="1"/>
</dbReference>
<feature type="coiled-coil region" evidence="4">
    <location>
        <begin position="563"/>
        <end position="590"/>
    </location>
</feature>
<comment type="subcellular location">
    <subcellularLocation>
        <location evidence="1">Cytoplasm</location>
        <location evidence="1">Cytoskeleton</location>
    </subcellularLocation>
</comment>
<feature type="region of interest" description="Disordered" evidence="5">
    <location>
        <begin position="719"/>
        <end position="744"/>
    </location>
</feature>
<feature type="compositionally biased region" description="Basic and acidic residues" evidence="5">
    <location>
        <begin position="247"/>
        <end position="258"/>
    </location>
</feature>
<dbReference type="Proteomes" id="UP000195570">
    <property type="component" value="Unassembled WGS sequence"/>
</dbReference>
<feature type="compositionally biased region" description="Basic and acidic residues" evidence="5">
    <location>
        <begin position="719"/>
        <end position="732"/>
    </location>
</feature>
<organism evidence="6 7">
    <name type="scientific">Trypanosoma equiperdum</name>
    <dbReference type="NCBI Taxonomy" id="5694"/>
    <lineage>
        <taxon>Eukaryota</taxon>
        <taxon>Discoba</taxon>
        <taxon>Euglenozoa</taxon>
        <taxon>Kinetoplastea</taxon>
        <taxon>Metakinetoplastina</taxon>
        <taxon>Trypanosomatida</taxon>
        <taxon>Trypanosomatidae</taxon>
        <taxon>Trypanosoma</taxon>
    </lineage>
</organism>
<dbReference type="GO" id="GO:0005856">
    <property type="term" value="C:cytoskeleton"/>
    <property type="evidence" value="ECO:0007669"/>
    <property type="project" value="UniProtKB-SubCell"/>
</dbReference>
<evidence type="ECO:0000256" key="4">
    <source>
        <dbReference type="SAM" id="Coils"/>
    </source>
</evidence>
<keyword evidence="2" id="KW-0963">Cytoplasm</keyword>
<dbReference type="InterPro" id="IPR032675">
    <property type="entry name" value="LRR_dom_sf"/>
</dbReference>
<dbReference type="Pfam" id="PF13516">
    <property type="entry name" value="LRR_6"/>
    <property type="match status" value="5"/>
</dbReference>
<feature type="compositionally biased region" description="Basic residues" evidence="5">
    <location>
        <begin position="733"/>
        <end position="744"/>
    </location>
</feature>